<feature type="non-terminal residue" evidence="1">
    <location>
        <position position="1"/>
    </location>
</feature>
<gene>
    <name evidence="1" type="ORF">AMORRO_LOCUS13764</name>
</gene>
<reference evidence="1" key="1">
    <citation type="submission" date="2021-06" db="EMBL/GenBank/DDBJ databases">
        <authorList>
            <person name="Kallberg Y."/>
            <person name="Tangrot J."/>
            <person name="Rosling A."/>
        </authorList>
    </citation>
    <scope>NUCLEOTIDE SEQUENCE</scope>
    <source>
        <strain evidence="1">CL551</strain>
    </source>
</reference>
<organism evidence="1 2">
    <name type="scientific">Acaulospora morrowiae</name>
    <dbReference type="NCBI Taxonomy" id="94023"/>
    <lineage>
        <taxon>Eukaryota</taxon>
        <taxon>Fungi</taxon>
        <taxon>Fungi incertae sedis</taxon>
        <taxon>Mucoromycota</taxon>
        <taxon>Glomeromycotina</taxon>
        <taxon>Glomeromycetes</taxon>
        <taxon>Diversisporales</taxon>
        <taxon>Acaulosporaceae</taxon>
        <taxon>Acaulospora</taxon>
    </lineage>
</organism>
<evidence type="ECO:0000313" key="1">
    <source>
        <dbReference type="EMBL" id="CAG8727550.1"/>
    </source>
</evidence>
<dbReference type="EMBL" id="CAJVPV010024875">
    <property type="protein sequence ID" value="CAG8727550.1"/>
    <property type="molecule type" value="Genomic_DNA"/>
</dbReference>
<keyword evidence="2" id="KW-1185">Reference proteome</keyword>
<dbReference type="Proteomes" id="UP000789342">
    <property type="component" value="Unassembled WGS sequence"/>
</dbReference>
<name>A0A9N9IBP2_9GLOM</name>
<sequence length="73" mass="8393">LVQPNEGNILSFGQFYFLDTADTQKYRNNNLANAKLDSALLLLLDSVLWQVSLFSQAFEMMREMEQNDYNAAI</sequence>
<accession>A0A9N9IBP2</accession>
<proteinExistence type="predicted"/>
<protein>
    <submittedName>
        <fullName evidence="1">7848_t:CDS:1</fullName>
    </submittedName>
</protein>
<dbReference type="AlphaFoldDB" id="A0A9N9IBP2"/>
<comment type="caution">
    <text evidence="1">The sequence shown here is derived from an EMBL/GenBank/DDBJ whole genome shotgun (WGS) entry which is preliminary data.</text>
</comment>
<evidence type="ECO:0000313" key="2">
    <source>
        <dbReference type="Proteomes" id="UP000789342"/>
    </source>
</evidence>